<dbReference type="RefSeq" id="WP_226749072.1">
    <property type="nucleotide sequence ID" value="NZ_JAJATZ010000009.1"/>
</dbReference>
<reference evidence="3" key="1">
    <citation type="submission" date="2021-10" db="EMBL/GenBank/DDBJ databases">
        <title>Loktanella gaetbuli sp. nov., isolated from a tidal flat.</title>
        <authorList>
            <person name="Park S."/>
            <person name="Yoon J.-H."/>
        </authorList>
    </citation>
    <scope>NUCLEOTIDE SEQUENCE</scope>
    <source>
        <strain evidence="3">TSTF-M6</strain>
    </source>
</reference>
<comment type="caution">
    <text evidence="3">The sequence shown here is derived from an EMBL/GenBank/DDBJ whole genome shotgun (WGS) entry which is preliminary data.</text>
</comment>
<feature type="coiled-coil region" evidence="1">
    <location>
        <begin position="842"/>
        <end position="876"/>
    </location>
</feature>
<evidence type="ECO:0000313" key="3">
    <source>
        <dbReference type="EMBL" id="MCB5200582.1"/>
    </source>
</evidence>
<accession>A0ABS8BXW7</accession>
<organism evidence="3 4">
    <name type="scientific">Loktanella gaetbuli</name>
    <dbReference type="NCBI Taxonomy" id="2881335"/>
    <lineage>
        <taxon>Bacteria</taxon>
        <taxon>Pseudomonadati</taxon>
        <taxon>Pseudomonadota</taxon>
        <taxon>Alphaproteobacteria</taxon>
        <taxon>Rhodobacterales</taxon>
        <taxon>Roseobacteraceae</taxon>
        <taxon>Loktanella</taxon>
    </lineage>
</organism>
<feature type="transmembrane region" description="Helical" evidence="2">
    <location>
        <begin position="213"/>
        <end position="234"/>
    </location>
</feature>
<keyword evidence="2" id="KW-0812">Transmembrane</keyword>
<feature type="transmembrane region" description="Helical" evidence="2">
    <location>
        <begin position="340"/>
        <end position="362"/>
    </location>
</feature>
<evidence type="ECO:0000313" key="4">
    <source>
        <dbReference type="Proteomes" id="UP001138961"/>
    </source>
</evidence>
<evidence type="ECO:0000256" key="1">
    <source>
        <dbReference type="SAM" id="Coils"/>
    </source>
</evidence>
<name>A0ABS8BXW7_9RHOB</name>
<protein>
    <recommendedName>
        <fullName evidence="5">Protein kinase domain-containing protein</fullName>
    </recommendedName>
</protein>
<keyword evidence="2" id="KW-1133">Transmembrane helix</keyword>
<evidence type="ECO:0008006" key="5">
    <source>
        <dbReference type="Google" id="ProtNLM"/>
    </source>
</evidence>
<dbReference type="Proteomes" id="UP001138961">
    <property type="component" value="Unassembled WGS sequence"/>
</dbReference>
<keyword evidence="2" id="KW-0472">Membrane</keyword>
<evidence type="ECO:0000256" key="2">
    <source>
        <dbReference type="SAM" id="Phobius"/>
    </source>
</evidence>
<keyword evidence="4" id="KW-1185">Reference proteome</keyword>
<gene>
    <name evidence="3" type="ORF">LGQ03_15175</name>
</gene>
<sequence length="1110" mass="115586">MTHHALLDRIEQHYRFDRNTFETYGSSNVHRGVDKNNERHEVTIYVPEPEVMKDAKARSELFEQFQRYNSSHHPATLPVPYDIVEIAPKKGKDGMALVLKRATVGGFFGIERDGGGRSWFEGTNIPYAQRQGAAVAFLDGVNALENMDLRLPEFGVSTTQVVPDGNGVKLLIDLVYFPGTSPLGRNTPHEPAFTAPERVANGSAQPASGPDRVYSLAALLIYFLAGPVGFAKVFSAPEVTTKDDVLPMLQNIDFWVNRAERKVGIDDTALRAATDNEMSLDLAALFARATSPVPDDRFGTVDLFISALRNTLNVSTAPVVGAGLGAAGMGTGMPPKKSKFGMLTAAAIGSVLLVGSGGLWYVDKLEKDRIAAERAAAMNEAAEVCGQMAATFETLGETGFATTADWDALVADRTALPPPDTTDNIRAAVRDCPQINARATALAGDYMAGLQTALEDEIAFAAENPAMAGAPALNDARAVAELGDAADLPIAEREAGIITATDALIAAHMATLQDRATALAALRDEVAGIWSLPADANDTGPAFDALGAAAAQDTSAPALRTLSEAQAAGESALMSGLTRDLGAQRQDLLDEIADLRASLGESAQWSALEADIADLPNQPQALTSEAVQAVYAAVAQLQGAVGEAGGQGAQALSEIAELRDTIATLADGAGQAGYDDVDEWQTATAAMSELPVNPDALPRWADLTTQLSTLDAELAAEWQAGRAQCDSFAAEYAEQAALLTTWDEAQALDTARTAAAQVTDGEADREAFAACAAGLPQLTAATIRAQGKSVLNDAAEAYAAAEEVAGLTEIPGNFDLAERAAELAATAVPETADALADLRDRAADLTAEIAARTTALERAQAQRQTLASENEALTAGIAETGLGTHPAYVEAVAGFGDPDAVDILSGNSMLAEQNATLRKLVSDFDAGALLNCTFEGYDMAALVVRSEDLAALPAAYAPQEGSLDALAGQHCVGMAPVTLAEVQAWGDGLQPNQAAVLTEIAATTQAETSETATNISGFLALSYARHLSEQSGEAVCLVPAPLVALISQADPASAGVEMTGTACGESSVARPFYAGVDTAAPLEAPTCLDGQSRLPEVGFRLAFGAICAGE</sequence>
<keyword evidence="1" id="KW-0175">Coiled coil</keyword>
<dbReference type="EMBL" id="JAJATZ010000009">
    <property type="protein sequence ID" value="MCB5200582.1"/>
    <property type="molecule type" value="Genomic_DNA"/>
</dbReference>
<proteinExistence type="predicted"/>